<evidence type="ECO:0000259" key="2">
    <source>
        <dbReference type="Pfam" id="PF07883"/>
    </source>
</evidence>
<comment type="caution">
    <text evidence="3">The sequence shown here is derived from an EMBL/GenBank/DDBJ whole genome shotgun (WGS) entry which is preliminary data.</text>
</comment>
<protein>
    <submittedName>
        <fullName evidence="3">Transcriptional regulator protein</fullName>
    </submittedName>
</protein>
<dbReference type="Proteomes" id="UP000004622">
    <property type="component" value="Unassembled WGS sequence"/>
</dbReference>
<dbReference type="SUPFAM" id="SSF51182">
    <property type="entry name" value="RmlC-like cupins"/>
    <property type="match status" value="1"/>
</dbReference>
<evidence type="ECO:0000313" key="4">
    <source>
        <dbReference type="Proteomes" id="UP000004622"/>
    </source>
</evidence>
<reference evidence="3 4" key="1">
    <citation type="journal article" date="2012" name="J. Bacteriol.">
        <title>Genome Sequence of Nitratireductor aquibiodomus Strain RA22.</title>
        <authorList>
            <person name="Singh A."/>
            <person name="Jangir P.K."/>
            <person name="Kumari C."/>
            <person name="Sharma R."/>
        </authorList>
    </citation>
    <scope>NUCLEOTIDE SEQUENCE [LARGE SCALE GENOMIC DNA]</scope>
    <source>
        <strain evidence="3 4">RA22</strain>
    </source>
</reference>
<dbReference type="InterPro" id="IPR011051">
    <property type="entry name" value="RmlC_Cupin_sf"/>
</dbReference>
<evidence type="ECO:0000313" key="3">
    <source>
        <dbReference type="EMBL" id="EIM76972.1"/>
    </source>
</evidence>
<name>I5C570_9HYPH</name>
<sequence length="120" mass="12737">MASRAGLSNLSAVQVELPAGCASSLRVWHSHEDELIIVLKGEITVVTGETEVVARAGDVVGFPAGEPDGHQLVNRAAEPAAFIEVASFADANISTYPDHDLLQIPNGRGRSFVRRDGTPY</sequence>
<dbReference type="Gene3D" id="2.60.120.10">
    <property type="entry name" value="Jelly Rolls"/>
    <property type="match status" value="1"/>
</dbReference>
<dbReference type="Pfam" id="PF07883">
    <property type="entry name" value="Cupin_2"/>
    <property type="match status" value="1"/>
</dbReference>
<dbReference type="InterPro" id="IPR013096">
    <property type="entry name" value="Cupin_2"/>
</dbReference>
<feature type="domain" description="Cupin type-2" evidence="2">
    <location>
        <begin position="15"/>
        <end position="85"/>
    </location>
</feature>
<dbReference type="PATRIC" id="fig|1189611.3.peg.791"/>
<keyword evidence="1" id="KW-0479">Metal-binding</keyword>
<dbReference type="GO" id="GO:0046872">
    <property type="term" value="F:metal ion binding"/>
    <property type="evidence" value="ECO:0007669"/>
    <property type="project" value="UniProtKB-KW"/>
</dbReference>
<organism evidence="3 4">
    <name type="scientific">Nitratireductor aquibiodomus RA22</name>
    <dbReference type="NCBI Taxonomy" id="1189611"/>
    <lineage>
        <taxon>Bacteria</taxon>
        <taxon>Pseudomonadati</taxon>
        <taxon>Pseudomonadota</taxon>
        <taxon>Alphaproteobacteria</taxon>
        <taxon>Hyphomicrobiales</taxon>
        <taxon>Phyllobacteriaceae</taxon>
        <taxon>Nitratireductor</taxon>
    </lineage>
</organism>
<dbReference type="InterPro" id="IPR014710">
    <property type="entry name" value="RmlC-like_jellyroll"/>
</dbReference>
<dbReference type="AlphaFoldDB" id="I5C570"/>
<evidence type="ECO:0000256" key="1">
    <source>
        <dbReference type="ARBA" id="ARBA00022723"/>
    </source>
</evidence>
<dbReference type="CDD" id="cd02224">
    <property type="entry name" value="cupin_SPO2919-like"/>
    <property type="match status" value="1"/>
</dbReference>
<dbReference type="EMBL" id="AJXZ01000006">
    <property type="protein sequence ID" value="EIM76972.1"/>
    <property type="molecule type" value="Genomic_DNA"/>
</dbReference>
<dbReference type="InterPro" id="IPR051610">
    <property type="entry name" value="GPI/OXD"/>
</dbReference>
<gene>
    <name evidence="3" type="ORF">A33O_03845</name>
</gene>
<dbReference type="PANTHER" id="PTHR35848:SF9">
    <property type="entry name" value="SLL1358 PROTEIN"/>
    <property type="match status" value="1"/>
</dbReference>
<dbReference type="PANTHER" id="PTHR35848">
    <property type="entry name" value="OXALATE-BINDING PROTEIN"/>
    <property type="match status" value="1"/>
</dbReference>
<proteinExistence type="predicted"/>
<accession>I5C570</accession>